<sequence>MGSCVSSMHKKTPEKLNMSSFGSKNHDLIIPPSPIKEKPSNGFPPMNDWPAITGRDPGSKEETFFDSQAWLDSDCEDDFQSVNGDFTPSRGSTPVHQAFSTGTPQVNKALSEDISETSTTGKKMKLADLFKQSIREAPEDQPPVEQNTTVRQIMANGDMEVQPTLPPKSTNATPYLSGANTSCGSERTANDDPVRDEKANGTLRCADFVVKEPMVIGHECAGIIEEVGSEVKTLVPDDRVALEPGISCW</sequence>
<evidence type="ECO:0000313" key="2">
    <source>
        <dbReference type="Proteomes" id="UP001163603"/>
    </source>
</evidence>
<accession>A0ACC0ZPQ0</accession>
<organism evidence="1 2">
    <name type="scientific">Pistacia integerrima</name>
    <dbReference type="NCBI Taxonomy" id="434235"/>
    <lineage>
        <taxon>Eukaryota</taxon>
        <taxon>Viridiplantae</taxon>
        <taxon>Streptophyta</taxon>
        <taxon>Embryophyta</taxon>
        <taxon>Tracheophyta</taxon>
        <taxon>Spermatophyta</taxon>
        <taxon>Magnoliopsida</taxon>
        <taxon>eudicotyledons</taxon>
        <taxon>Gunneridae</taxon>
        <taxon>Pentapetalae</taxon>
        <taxon>rosids</taxon>
        <taxon>malvids</taxon>
        <taxon>Sapindales</taxon>
        <taxon>Anacardiaceae</taxon>
        <taxon>Pistacia</taxon>
    </lineage>
</organism>
<keyword evidence="2" id="KW-1185">Reference proteome</keyword>
<comment type="caution">
    <text evidence="1">The sequence shown here is derived from an EMBL/GenBank/DDBJ whole genome shotgun (WGS) entry which is preliminary data.</text>
</comment>
<dbReference type="EMBL" id="CM047736">
    <property type="protein sequence ID" value="KAJ0053707.1"/>
    <property type="molecule type" value="Genomic_DNA"/>
</dbReference>
<reference evidence="2" key="1">
    <citation type="journal article" date="2023" name="G3 (Bethesda)">
        <title>Genome assembly and association tests identify interacting loci associated with vigor, precocity, and sex in interspecific pistachio rootstocks.</title>
        <authorList>
            <person name="Palmer W."/>
            <person name="Jacygrad E."/>
            <person name="Sagayaradj S."/>
            <person name="Cavanaugh K."/>
            <person name="Han R."/>
            <person name="Bertier L."/>
            <person name="Beede B."/>
            <person name="Kafkas S."/>
            <person name="Golino D."/>
            <person name="Preece J."/>
            <person name="Michelmore R."/>
        </authorList>
    </citation>
    <scope>NUCLEOTIDE SEQUENCE [LARGE SCALE GENOMIC DNA]</scope>
</reference>
<proteinExistence type="predicted"/>
<evidence type="ECO:0000313" key="1">
    <source>
        <dbReference type="EMBL" id="KAJ0053707.1"/>
    </source>
</evidence>
<gene>
    <name evidence="1" type="ORF">Pint_02980</name>
</gene>
<protein>
    <submittedName>
        <fullName evidence="1">Uncharacterized protein</fullName>
    </submittedName>
</protein>
<dbReference type="Proteomes" id="UP001163603">
    <property type="component" value="Chromosome 1"/>
</dbReference>
<name>A0ACC0ZPQ0_9ROSI</name>